<name>A0ABD1I3H3_SALDI</name>
<dbReference type="AlphaFoldDB" id="A0ABD1I3H3"/>
<dbReference type="EMBL" id="JBEAFC010000003">
    <property type="protein sequence ID" value="KAL1563272.1"/>
    <property type="molecule type" value="Genomic_DNA"/>
</dbReference>
<protein>
    <recommendedName>
        <fullName evidence="6">Oxidative stress 3</fullName>
    </recommendedName>
</protein>
<evidence type="ECO:0000256" key="1">
    <source>
        <dbReference type="ARBA" id="ARBA00004123"/>
    </source>
</evidence>
<proteinExistence type="predicted"/>
<dbReference type="Proteomes" id="UP001567538">
    <property type="component" value="Unassembled WGS sequence"/>
</dbReference>
<dbReference type="PANTHER" id="PTHR33172:SF104">
    <property type="entry name" value="OS02G0227100 PROTEIN"/>
    <property type="match status" value="1"/>
</dbReference>
<evidence type="ECO:0008006" key="6">
    <source>
        <dbReference type="Google" id="ProtNLM"/>
    </source>
</evidence>
<dbReference type="PANTHER" id="PTHR33172">
    <property type="entry name" value="OS08G0516900 PROTEIN"/>
    <property type="match status" value="1"/>
</dbReference>
<evidence type="ECO:0000313" key="5">
    <source>
        <dbReference type="Proteomes" id="UP001567538"/>
    </source>
</evidence>
<organism evidence="4 5">
    <name type="scientific">Salvia divinorum</name>
    <name type="common">Maria pastora</name>
    <name type="synonym">Diviner's sage</name>
    <dbReference type="NCBI Taxonomy" id="28513"/>
    <lineage>
        <taxon>Eukaryota</taxon>
        <taxon>Viridiplantae</taxon>
        <taxon>Streptophyta</taxon>
        <taxon>Embryophyta</taxon>
        <taxon>Tracheophyta</taxon>
        <taxon>Spermatophyta</taxon>
        <taxon>Magnoliopsida</taxon>
        <taxon>eudicotyledons</taxon>
        <taxon>Gunneridae</taxon>
        <taxon>Pentapetalae</taxon>
        <taxon>asterids</taxon>
        <taxon>lamiids</taxon>
        <taxon>Lamiales</taxon>
        <taxon>Lamiaceae</taxon>
        <taxon>Nepetoideae</taxon>
        <taxon>Mentheae</taxon>
        <taxon>Salviinae</taxon>
        <taxon>Salvia</taxon>
        <taxon>Salvia subgen. Calosphace</taxon>
    </lineage>
</organism>
<feature type="compositionally biased region" description="Low complexity" evidence="3">
    <location>
        <begin position="30"/>
        <end position="39"/>
    </location>
</feature>
<dbReference type="GO" id="GO:0005634">
    <property type="term" value="C:nucleus"/>
    <property type="evidence" value="ECO:0007669"/>
    <property type="project" value="UniProtKB-SubCell"/>
</dbReference>
<accession>A0ABD1I3H3</accession>
<feature type="compositionally biased region" description="Basic and acidic residues" evidence="3">
    <location>
        <begin position="14"/>
        <end position="27"/>
    </location>
</feature>
<evidence type="ECO:0000256" key="3">
    <source>
        <dbReference type="SAM" id="MobiDB-lite"/>
    </source>
</evidence>
<dbReference type="GO" id="GO:0006950">
    <property type="term" value="P:response to stress"/>
    <property type="evidence" value="ECO:0007669"/>
    <property type="project" value="UniProtKB-ARBA"/>
</dbReference>
<evidence type="ECO:0000256" key="2">
    <source>
        <dbReference type="ARBA" id="ARBA00023242"/>
    </source>
</evidence>
<gene>
    <name evidence="4" type="ORF">AAHA92_05759</name>
</gene>
<sequence length="151" mass="16968">MSLLISMGLEKEKSRQVRWEDMKKDESSESMEFCSSLSDSAEEKDDATTSSSASSTSSSSLFEMADLMAQLPIKRGLSKFYDGRSESFGSLRSVESAEDLKKKERCSKQWHSKRIKLCNSYGNRHSLTPNPTIAKRSSSPKGIFKYTTIQL</sequence>
<feature type="region of interest" description="Disordered" evidence="3">
    <location>
        <begin position="14"/>
        <end position="59"/>
    </location>
</feature>
<reference evidence="4 5" key="1">
    <citation type="submission" date="2024-06" db="EMBL/GenBank/DDBJ databases">
        <title>A chromosome level genome sequence of Diviner's sage (Salvia divinorum).</title>
        <authorList>
            <person name="Ford S.A."/>
            <person name="Ro D.-K."/>
            <person name="Ness R.W."/>
            <person name="Phillips M.A."/>
        </authorList>
    </citation>
    <scope>NUCLEOTIDE SEQUENCE [LARGE SCALE GENOMIC DNA]</scope>
    <source>
        <strain evidence="4">SAF-2024a</strain>
        <tissue evidence="4">Leaf</tissue>
    </source>
</reference>
<keyword evidence="2" id="KW-0539">Nucleus</keyword>
<evidence type="ECO:0000313" key="4">
    <source>
        <dbReference type="EMBL" id="KAL1563272.1"/>
    </source>
</evidence>
<comment type="caution">
    <text evidence="4">The sequence shown here is derived from an EMBL/GenBank/DDBJ whole genome shotgun (WGS) entry which is preliminary data.</text>
</comment>
<keyword evidence="5" id="KW-1185">Reference proteome</keyword>
<feature type="compositionally biased region" description="Low complexity" evidence="3">
    <location>
        <begin position="48"/>
        <end position="59"/>
    </location>
</feature>
<dbReference type="InterPro" id="IPR051992">
    <property type="entry name" value="OxStress_Response_Reg"/>
</dbReference>
<comment type="subcellular location">
    <subcellularLocation>
        <location evidence="1">Nucleus</location>
    </subcellularLocation>
</comment>